<sequence>MPTLDLAVVGNCAVASLISPAARHEWFCFPRLDGEPVFNALLGGENPERGFMDVELRGQASSRQRYLRNSAVVETLLTDSSGGGVRVLDVAPRYRRFGRTYRPPMLIRRIEPVSGRPRIRIRIRPSFDYGADPGRTSIGSNHVRYVGADTVLRLTTDAPLTYITHEAEFGMDRPVSLVLGTDESLPENPDSVARTALAETEAYWLDWVRGLNLPFDWQEAVIRAAITLKLCSFEDTGAIVAALTTSVPEAPGSGRCWDYRFCWLRDAFFTVGALNRLNATRTMEGFMRFIMDAVPDGSNGPIPPLFPIAPGTEVTERIATALPGYRGDGPVRVGNAAVSQVQNDGFGAIVMTATQMFRDQRLARMGDVSLYRQLATIGRHAEAAAFEPDAGLWEYRGRAAPHTHSAAMCWAALDRLGAIAHHLGLDAEARDWDQRAHALRRRILDAATVAGEGWISGVLDGGAVADASTFLLPELGLIRATDPLFLRTVEVLERRLVRDGIVLRYDHADDFGTPEVGFLVCTFWYIDTLQRVGRREEACRLFERALSWRNHVGLLSEDVHPATGALWGNYPQTYSQVGLILSAMRLSRTWEEGLWRAS</sequence>
<dbReference type="Pfam" id="PF00723">
    <property type="entry name" value="Glyco_hydro_15"/>
    <property type="match status" value="1"/>
</dbReference>
<comment type="caution">
    <text evidence="3">The sequence shown here is derived from an EMBL/GenBank/DDBJ whole genome shotgun (WGS) entry which is preliminary data.</text>
</comment>
<dbReference type="PANTHER" id="PTHR31616:SF0">
    <property type="entry name" value="GLUCAN 1,4-ALPHA-GLUCOSIDASE"/>
    <property type="match status" value="1"/>
</dbReference>
<dbReference type="AlphaFoldDB" id="A0A840XN08"/>
<organism evidence="3 4">
    <name type="scientific">Neoroseomonas alkaliterrae</name>
    <dbReference type="NCBI Taxonomy" id="1452450"/>
    <lineage>
        <taxon>Bacteria</taxon>
        <taxon>Pseudomonadati</taxon>
        <taxon>Pseudomonadota</taxon>
        <taxon>Alphaproteobacteria</taxon>
        <taxon>Acetobacterales</taxon>
        <taxon>Acetobacteraceae</taxon>
        <taxon>Neoroseomonas</taxon>
    </lineage>
</organism>
<dbReference type="InterPro" id="IPR045582">
    <property type="entry name" value="Trehalase-like_N"/>
</dbReference>
<proteinExistence type="predicted"/>
<dbReference type="Pfam" id="PF19291">
    <property type="entry name" value="TREH_N"/>
    <property type="match status" value="1"/>
</dbReference>
<accession>A0A840XN08</accession>
<evidence type="ECO:0000259" key="1">
    <source>
        <dbReference type="Pfam" id="PF00723"/>
    </source>
</evidence>
<dbReference type="InterPro" id="IPR008928">
    <property type="entry name" value="6-hairpin_glycosidase_sf"/>
</dbReference>
<dbReference type="Gene3D" id="1.50.10.10">
    <property type="match status" value="1"/>
</dbReference>
<name>A0A840XN08_9PROT</name>
<dbReference type="Proteomes" id="UP000562254">
    <property type="component" value="Unassembled WGS sequence"/>
</dbReference>
<dbReference type="RefSeq" id="WP_184484294.1">
    <property type="nucleotide sequence ID" value="NZ_JAAEDJ010000018.1"/>
</dbReference>
<dbReference type="EMBL" id="JACIJE010000005">
    <property type="protein sequence ID" value="MBB5689968.1"/>
    <property type="molecule type" value="Genomic_DNA"/>
</dbReference>
<dbReference type="GO" id="GO:0004553">
    <property type="term" value="F:hydrolase activity, hydrolyzing O-glycosyl compounds"/>
    <property type="evidence" value="ECO:0007669"/>
    <property type="project" value="TreeGrafter"/>
</dbReference>
<feature type="domain" description="Trehalase-like N-terminal" evidence="2">
    <location>
        <begin position="6"/>
        <end position="155"/>
    </location>
</feature>
<keyword evidence="4" id="KW-1185">Reference proteome</keyword>
<protein>
    <submittedName>
        <fullName evidence="3">GH15 family glucan-1,4-alpha-glucosidase</fullName>
    </submittedName>
</protein>
<feature type="domain" description="GH15-like" evidence="1">
    <location>
        <begin position="219"/>
        <end position="580"/>
    </location>
</feature>
<dbReference type="GO" id="GO:0005975">
    <property type="term" value="P:carbohydrate metabolic process"/>
    <property type="evidence" value="ECO:0007669"/>
    <property type="project" value="InterPro"/>
</dbReference>
<reference evidence="3 4" key="1">
    <citation type="submission" date="2020-08" db="EMBL/GenBank/DDBJ databases">
        <title>Genomic Encyclopedia of Type Strains, Phase IV (KMG-IV): sequencing the most valuable type-strain genomes for metagenomic binning, comparative biology and taxonomic classification.</title>
        <authorList>
            <person name="Goeker M."/>
        </authorList>
    </citation>
    <scope>NUCLEOTIDE SEQUENCE [LARGE SCALE GENOMIC DNA]</scope>
    <source>
        <strain evidence="3 4">DSM 25895</strain>
    </source>
</reference>
<dbReference type="InterPro" id="IPR012341">
    <property type="entry name" value="6hp_glycosidase-like_sf"/>
</dbReference>
<gene>
    <name evidence="3" type="ORF">FHS88_002094</name>
</gene>
<dbReference type="SUPFAM" id="SSF48208">
    <property type="entry name" value="Six-hairpin glycosidases"/>
    <property type="match status" value="1"/>
</dbReference>
<evidence type="ECO:0000313" key="4">
    <source>
        <dbReference type="Proteomes" id="UP000562254"/>
    </source>
</evidence>
<evidence type="ECO:0000259" key="2">
    <source>
        <dbReference type="Pfam" id="PF19291"/>
    </source>
</evidence>
<dbReference type="PANTHER" id="PTHR31616">
    <property type="entry name" value="TREHALASE"/>
    <property type="match status" value="1"/>
</dbReference>
<dbReference type="InterPro" id="IPR011613">
    <property type="entry name" value="GH15-like"/>
</dbReference>
<evidence type="ECO:0000313" key="3">
    <source>
        <dbReference type="EMBL" id="MBB5689968.1"/>
    </source>
</evidence>